<gene>
    <name evidence="1" type="ORF">PMAYCL1PPCAC_06939</name>
</gene>
<dbReference type="EMBL" id="BTRK01000002">
    <property type="protein sequence ID" value="GMR36744.1"/>
    <property type="molecule type" value="Genomic_DNA"/>
</dbReference>
<proteinExistence type="predicted"/>
<feature type="non-terminal residue" evidence="1">
    <location>
        <position position="110"/>
    </location>
</feature>
<protein>
    <submittedName>
        <fullName evidence="1">Uncharacterized protein</fullName>
    </submittedName>
</protein>
<dbReference type="AlphaFoldDB" id="A0AAN4ZB56"/>
<accession>A0AAN4ZB56</accession>
<sequence length="110" mass="12268">MRKAEMVASVASATIVCFMSGSTSSLKYGQMGENPGGVGATASGRLEKEFSRLDLTRALRTFGEGGPALDISRRPLLFRSVIENDWRSEIHRSNENTQMQIFKWIRTNVR</sequence>
<name>A0AAN4ZB56_9BILA</name>
<keyword evidence="2" id="KW-1185">Reference proteome</keyword>
<evidence type="ECO:0000313" key="2">
    <source>
        <dbReference type="Proteomes" id="UP001328107"/>
    </source>
</evidence>
<organism evidence="1 2">
    <name type="scientific">Pristionchus mayeri</name>
    <dbReference type="NCBI Taxonomy" id="1317129"/>
    <lineage>
        <taxon>Eukaryota</taxon>
        <taxon>Metazoa</taxon>
        <taxon>Ecdysozoa</taxon>
        <taxon>Nematoda</taxon>
        <taxon>Chromadorea</taxon>
        <taxon>Rhabditida</taxon>
        <taxon>Rhabditina</taxon>
        <taxon>Diplogasteromorpha</taxon>
        <taxon>Diplogasteroidea</taxon>
        <taxon>Neodiplogasteridae</taxon>
        <taxon>Pristionchus</taxon>
    </lineage>
</organism>
<evidence type="ECO:0000313" key="1">
    <source>
        <dbReference type="EMBL" id="GMR36744.1"/>
    </source>
</evidence>
<dbReference type="Proteomes" id="UP001328107">
    <property type="component" value="Unassembled WGS sequence"/>
</dbReference>
<reference evidence="2" key="1">
    <citation type="submission" date="2022-10" db="EMBL/GenBank/DDBJ databases">
        <title>Genome assembly of Pristionchus species.</title>
        <authorList>
            <person name="Yoshida K."/>
            <person name="Sommer R.J."/>
        </authorList>
    </citation>
    <scope>NUCLEOTIDE SEQUENCE [LARGE SCALE GENOMIC DNA]</scope>
    <source>
        <strain evidence="2">RS5460</strain>
    </source>
</reference>
<comment type="caution">
    <text evidence="1">The sequence shown here is derived from an EMBL/GenBank/DDBJ whole genome shotgun (WGS) entry which is preliminary data.</text>
</comment>